<feature type="transmembrane region" description="Helical" evidence="1">
    <location>
        <begin position="121"/>
        <end position="148"/>
    </location>
</feature>
<gene>
    <name evidence="2" type="ORF">BLA29_010221</name>
</gene>
<evidence type="ECO:0000256" key="1">
    <source>
        <dbReference type="SAM" id="Phobius"/>
    </source>
</evidence>
<evidence type="ECO:0000313" key="2">
    <source>
        <dbReference type="EMBL" id="OTF73582.1"/>
    </source>
</evidence>
<feature type="non-terminal residue" evidence="2">
    <location>
        <position position="219"/>
    </location>
</feature>
<dbReference type="EMBL" id="MUJZ01050977">
    <property type="protein sequence ID" value="OTF73582.1"/>
    <property type="molecule type" value="Genomic_DNA"/>
</dbReference>
<organism evidence="2 3">
    <name type="scientific">Euroglyphus maynei</name>
    <name type="common">Mayne's house dust mite</name>
    <dbReference type="NCBI Taxonomy" id="6958"/>
    <lineage>
        <taxon>Eukaryota</taxon>
        <taxon>Metazoa</taxon>
        <taxon>Ecdysozoa</taxon>
        <taxon>Arthropoda</taxon>
        <taxon>Chelicerata</taxon>
        <taxon>Arachnida</taxon>
        <taxon>Acari</taxon>
        <taxon>Acariformes</taxon>
        <taxon>Sarcoptiformes</taxon>
        <taxon>Astigmata</taxon>
        <taxon>Psoroptidia</taxon>
        <taxon>Analgoidea</taxon>
        <taxon>Pyroglyphidae</taxon>
        <taxon>Pyroglyphinae</taxon>
        <taxon>Euroglyphus</taxon>
    </lineage>
</organism>
<sequence>MAFVAVVLVAGRIDPTFDAVAVEVDNGFLAAILLLAVVVVTAVFGFNVVLVVAGGRVVFDTEEAVEVIAGLVKVDLAVVVGFNVVIGRFVEAVVGLVDAVGRFVAVVERLVAVVNRDDDTVLVTGFLSVVLAIVVGLILVVDVAVLLVEDLIPVVKRVVVDVLGFIPEVFNFVPATDFAFDNVLFVVVGFVEAANFAVGAALIVALDGIVLLTTGTVGC</sequence>
<name>A0A1Y3AYJ7_EURMA</name>
<reference evidence="2 3" key="1">
    <citation type="submission" date="2017-03" db="EMBL/GenBank/DDBJ databases">
        <title>Genome Survey of Euroglyphus maynei.</title>
        <authorList>
            <person name="Arlian L.G."/>
            <person name="Morgan M.S."/>
            <person name="Rider S.D."/>
        </authorList>
    </citation>
    <scope>NUCLEOTIDE SEQUENCE [LARGE SCALE GENOMIC DNA]</scope>
    <source>
        <strain evidence="2">Arlian Lab</strain>
        <tissue evidence="2">Whole body</tissue>
    </source>
</reference>
<dbReference type="Proteomes" id="UP000194236">
    <property type="component" value="Unassembled WGS sequence"/>
</dbReference>
<keyword evidence="1" id="KW-0812">Transmembrane</keyword>
<comment type="caution">
    <text evidence="2">The sequence shown here is derived from an EMBL/GenBank/DDBJ whole genome shotgun (WGS) entry which is preliminary data.</text>
</comment>
<dbReference type="AlphaFoldDB" id="A0A1Y3AYJ7"/>
<proteinExistence type="predicted"/>
<feature type="transmembrane region" description="Helical" evidence="1">
    <location>
        <begin position="183"/>
        <end position="206"/>
    </location>
</feature>
<keyword evidence="1" id="KW-1133">Transmembrane helix</keyword>
<feature type="transmembrane region" description="Helical" evidence="1">
    <location>
        <begin position="64"/>
        <end position="86"/>
    </location>
</feature>
<feature type="transmembrane region" description="Helical" evidence="1">
    <location>
        <begin position="28"/>
        <end position="52"/>
    </location>
</feature>
<keyword evidence="3" id="KW-1185">Reference proteome</keyword>
<evidence type="ECO:0000313" key="3">
    <source>
        <dbReference type="Proteomes" id="UP000194236"/>
    </source>
</evidence>
<accession>A0A1Y3AYJ7</accession>
<protein>
    <submittedName>
        <fullName evidence="2">Uncharacterized protein</fullName>
    </submittedName>
</protein>
<keyword evidence="1" id="KW-0472">Membrane</keyword>